<reference evidence="2" key="1">
    <citation type="journal article" date="2010" name="Science">
        <title>Plasticity of animal genome architecture unmasked by rapid evolution of a pelagic tunicate.</title>
        <authorList>
            <person name="Denoeud F."/>
            <person name="Henriet S."/>
            <person name="Mungpakdee S."/>
            <person name="Aury J.M."/>
            <person name="Da Silva C."/>
            <person name="Brinkmann H."/>
            <person name="Mikhaleva J."/>
            <person name="Olsen L.C."/>
            <person name="Jubin C."/>
            <person name="Canestro C."/>
            <person name="Bouquet J.M."/>
            <person name="Danks G."/>
            <person name="Poulain J."/>
            <person name="Campsteijn C."/>
            <person name="Adamski M."/>
            <person name="Cross I."/>
            <person name="Yadetie F."/>
            <person name="Muffato M."/>
            <person name="Louis A."/>
            <person name="Butcher S."/>
            <person name="Tsagkogeorga G."/>
            <person name="Konrad A."/>
            <person name="Singh S."/>
            <person name="Jensen M.F."/>
            <person name="Cong E.H."/>
            <person name="Eikeseth-Otteraa H."/>
            <person name="Noel B."/>
            <person name="Anthouard V."/>
            <person name="Porcel B.M."/>
            <person name="Kachouri-Lafond R."/>
            <person name="Nishino A."/>
            <person name="Ugolini M."/>
            <person name="Chourrout P."/>
            <person name="Nishida H."/>
            <person name="Aasland R."/>
            <person name="Huzurbazar S."/>
            <person name="Westhof E."/>
            <person name="Delsuc F."/>
            <person name="Lehrach H."/>
            <person name="Reinhardt R."/>
            <person name="Weissenbach J."/>
            <person name="Roy S.W."/>
            <person name="Artiguenave F."/>
            <person name="Postlethwait J.H."/>
            <person name="Manak J.R."/>
            <person name="Thompson E.M."/>
            <person name="Jaillon O."/>
            <person name="Du Pasquier L."/>
            <person name="Boudinot P."/>
            <person name="Liberles D.A."/>
            <person name="Volff J.N."/>
            <person name="Philippe H."/>
            <person name="Lenhard B."/>
            <person name="Roest Crollius H."/>
            <person name="Wincker P."/>
            <person name="Chourrout D."/>
        </authorList>
    </citation>
    <scope>NUCLEOTIDE SEQUENCE [LARGE SCALE GENOMIC DNA]</scope>
</reference>
<protein>
    <recommendedName>
        <fullName evidence="1">Protein argonaute N-terminal domain-containing protein</fullName>
    </recommendedName>
</protein>
<dbReference type="Pfam" id="PF16486">
    <property type="entry name" value="ArgoN"/>
    <property type="match status" value="1"/>
</dbReference>
<dbReference type="Proteomes" id="UP000011014">
    <property type="component" value="Unassembled WGS sequence"/>
</dbReference>
<evidence type="ECO:0000313" key="2">
    <source>
        <dbReference type="EMBL" id="CBY31982.1"/>
    </source>
</evidence>
<name>E4Y8N2_OIKDI</name>
<evidence type="ECO:0000259" key="1">
    <source>
        <dbReference type="Pfam" id="PF16486"/>
    </source>
</evidence>
<accession>E4Y8N2</accession>
<feature type="domain" description="Protein argonaute N-terminal" evidence="1">
    <location>
        <begin position="88"/>
        <end position="241"/>
    </location>
</feature>
<dbReference type="InterPro" id="IPR032474">
    <property type="entry name" value="Argonaute_N"/>
</dbReference>
<organism evidence="2">
    <name type="scientific">Oikopleura dioica</name>
    <name type="common">Tunicate</name>
    <dbReference type="NCBI Taxonomy" id="34765"/>
    <lineage>
        <taxon>Eukaryota</taxon>
        <taxon>Metazoa</taxon>
        <taxon>Chordata</taxon>
        <taxon>Tunicata</taxon>
        <taxon>Appendicularia</taxon>
        <taxon>Copelata</taxon>
        <taxon>Oikopleuridae</taxon>
        <taxon>Oikopleura</taxon>
    </lineage>
</organism>
<proteinExistence type="predicted"/>
<dbReference type="EMBL" id="FN654325">
    <property type="protein sequence ID" value="CBY31982.1"/>
    <property type="molecule type" value="Genomic_DNA"/>
</dbReference>
<sequence>MDYRHSYGCSDYIQKSGYNGSDKVKETKADLARRFDALNLKCDVPKFNSEPRDRQQHDDVKRLTRGISDMPVAKMRGELDMSGDRGKVIQLKTNNYRLMLKDADNSEYYIYEFQAKVAASAKNEVRGRPPLAVKKESKRKIVAMLGRVLNIKFAFDGESLLISPRKLVGFQEMEDRDCNIVEDQNGARFRVTYQVGDKEETAEGDLVARHILSTKSVHEYMSGGNMEDYPQDVIQAIEIILRTNPAFHAA</sequence>
<dbReference type="AlphaFoldDB" id="E4Y8N2"/>
<gene>
    <name evidence="2" type="ORF">GSOID_T00029209001</name>
</gene>